<dbReference type="RefSeq" id="WP_057894750.1">
    <property type="nucleotide sequence ID" value="NZ_AYZQ01000003.1"/>
</dbReference>
<dbReference type="InterPro" id="IPR000182">
    <property type="entry name" value="GNAT_dom"/>
</dbReference>
<keyword evidence="2" id="KW-0012">Acyltransferase</keyword>
<dbReference type="Proteomes" id="UP000051672">
    <property type="component" value="Unassembled WGS sequence"/>
</dbReference>
<dbReference type="Pfam" id="PF00583">
    <property type="entry name" value="Acetyltransf_1"/>
    <property type="match status" value="1"/>
</dbReference>
<feature type="domain" description="N-acetyltransferase" evidence="3">
    <location>
        <begin position="3"/>
        <end position="171"/>
    </location>
</feature>
<dbReference type="PANTHER" id="PTHR43877">
    <property type="entry name" value="AMINOALKYLPHOSPHONATE N-ACETYLTRANSFERASE-RELATED-RELATED"/>
    <property type="match status" value="1"/>
</dbReference>
<dbReference type="InterPro" id="IPR050832">
    <property type="entry name" value="Bact_Acetyltransf"/>
</dbReference>
<dbReference type="SUPFAM" id="SSF55729">
    <property type="entry name" value="Acyl-CoA N-acyltransferases (Nat)"/>
    <property type="match status" value="1"/>
</dbReference>
<keyword evidence="1 4" id="KW-0808">Transferase</keyword>
<dbReference type="EMBL" id="AYZQ01000003">
    <property type="protein sequence ID" value="KRM71809.1"/>
    <property type="molecule type" value="Genomic_DNA"/>
</dbReference>
<reference evidence="4 5" key="1">
    <citation type="journal article" date="2015" name="Genome Announc.">
        <title>Expanding the biotechnology potential of lactobacilli through comparative genomics of 213 strains and associated genera.</title>
        <authorList>
            <person name="Sun Z."/>
            <person name="Harris H.M."/>
            <person name="McCann A."/>
            <person name="Guo C."/>
            <person name="Argimon S."/>
            <person name="Zhang W."/>
            <person name="Yang X."/>
            <person name="Jeffery I.B."/>
            <person name="Cooney J.C."/>
            <person name="Kagawa T.F."/>
            <person name="Liu W."/>
            <person name="Song Y."/>
            <person name="Salvetti E."/>
            <person name="Wrobel A."/>
            <person name="Rasinkangas P."/>
            <person name="Parkhill J."/>
            <person name="Rea M.C."/>
            <person name="O'Sullivan O."/>
            <person name="Ritari J."/>
            <person name="Douillard F.P."/>
            <person name="Paul Ross R."/>
            <person name="Yang R."/>
            <person name="Briner A.E."/>
            <person name="Felis G.E."/>
            <person name="de Vos W.M."/>
            <person name="Barrangou R."/>
            <person name="Klaenhammer T.R."/>
            <person name="Caufield P.W."/>
            <person name="Cui Y."/>
            <person name="Zhang H."/>
            <person name="O'Toole P.W."/>
        </authorList>
    </citation>
    <scope>NUCLEOTIDE SEQUENCE [LARGE SCALE GENOMIC DNA]</scope>
    <source>
        <strain evidence="4 5">DSM 23927</strain>
    </source>
</reference>
<dbReference type="PATRIC" id="fig|1423727.3.peg.1489"/>
<evidence type="ECO:0000256" key="2">
    <source>
        <dbReference type="ARBA" id="ARBA00023315"/>
    </source>
</evidence>
<keyword evidence="5" id="KW-1185">Reference proteome</keyword>
<accession>A0A0R2AWH4</accession>
<comment type="caution">
    <text evidence="4">The sequence shown here is derived from an EMBL/GenBank/DDBJ whole genome shotgun (WGS) entry which is preliminary data.</text>
</comment>
<evidence type="ECO:0000256" key="1">
    <source>
        <dbReference type="ARBA" id="ARBA00022679"/>
    </source>
</evidence>
<gene>
    <name evidence="4" type="ORF">FC34_GL001470</name>
</gene>
<dbReference type="Gene3D" id="3.40.630.30">
    <property type="match status" value="1"/>
</dbReference>
<evidence type="ECO:0000259" key="3">
    <source>
        <dbReference type="PROSITE" id="PS51186"/>
    </source>
</evidence>
<dbReference type="GO" id="GO:0016747">
    <property type="term" value="F:acyltransferase activity, transferring groups other than amino-acyl groups"/>
    <property type="evidence" value="ECO:0007669"/>
    <property type="project" value="InterPro"/>
</dbReference>
<evidence type="ECO:0000313" key="5">
    <source>
        <dbReference type="Proteomes" id="UP000051672"/>
    </source>
</evidence>
<dbReference type="InterPro" id="IPR016181">
    <property type="entry name" value="Acyl_CoA_acyltransferase"/>
</dbReference>
<evidence type="ECO:0000313" key="4">
    <source>
        <dbReference type="EMBL" id="KRM71809.1"/>
    </source>
</evidence>
<proteinExistence type="predicted"/>
<sequence length="171" mass="19265">MTTEIKPLTDQDVPRLQTISRQTFSEAFGAGTPAADLAKFLDEAYSQEQLTQELHTAGSSFYFIYQDRKLAGYLKLNVGAAQSEPMGDDTLEIERIYILPEFKRQGLGKSLFEFAVQQAKAAGKQAIWLGVWEHNLPAQKFYAKLGFSQFSEHVFPVGNDPQRDLLMRKAL</sequence>
<protein>
    <submittedName>
        <fullName evidence="4">Acetyltransferase</fullName>
    </submittedName>
</protein>
<dbReference type="OrthoDB" id="7205533at2"/>
<name>A0A0R2AWH4_9LACO</name>
<dbReference type="CDD" id="cd04301">
    <property type="entry name" value="NAT_SF"/>
    <property type="match status" value="1"/>
</dbReference>
<dbReference type="STRING" id="1423727.FC34_GL001470"/>
<dbReference type="PROSITE" id="PS51186">
    <property type="entry name" value="GNAT"/>
    <property type="match status" value="1"/>
</dbReference>
<organism evidence="4 5">
    <name type="scientific">Lacticaseibacillus brantae DSM 23927</name>
    <dbReference type="NCBI Taxonomy" id="1423727"/>
    <lineage>
        <taxon>Bacteria</taxon>
        <taxon>Bacillati</taxon>
        <taxon>Bacillota</taxon>
        <taxon>Bacilli</taxon>
        <taxon>Lactobacillales</taxon>
        <taxon>Lactobacillaceae</taxon>
        <taxon>Lacticaseibacillus</taxon>
    </lineage>
</organism>
<dbReference type="AlphaFoldDB" id="A0A0R2AWH4"/>